<gene>
    <name evidence="1" type="ORF">CLOBOL_03678</name>
</gene>
<proteinExistence type="predicted"/>
<reference evidence="1 2" key="2">
    <citation type="submission" date="2007-09" db="EMBL/GenBank/DDBJ databases">
        <title>Draft genome sequence of Clostridium bolteae (ATCC BAA-613).</title>
        <authorList>
            <person name="Sudarsanam P."/>
            <person name="Ley R."/>
            <person name="Guruge J."/>
            <person name="Turnbaugh P.J."/>
            <person name="Mahowald M."/>
            <person name="Liep D."/>
            <person name="Gordon J."/>
        </authorList>
    </citation>
    <scope>NUCLEOTIDE SEQUENCE [LARGE SCALE GENOMIC DNA]</scope>
    <source>
        <strain evidence="2">ATCC BAA-613 / DSM 15670 / CCUG 46953 / JCM 12243 / WAL 16351</strain>
    </source>
</reference>
<dbReference type="Proteomes" id="UP000005396">
    <property type="component" value="Unassembled WGS sequence"/>
</dbReference>
<comment type="caution">
    <text evidence="1">The sequence shown here is derived from an EMBL/GenBank/DDBJ whole genome shotgun (WGS) entry which is preliminary data.</text>
</comment>
<name>A8RTH9_ENTBW</name>
<organism evidence="1 2">
    <name type="scientific">Enterocloster bolteae (strain ATCC BAA-613 / DSM 15670 / CCUG 46953 / JCM 12243 / WAL 16351)</name>
    <name type="common">Clostridium bolteae</name>
    <dbReference type="NCBI Taxonomy" id="411902"/>
    <lineage>
        <taxon>Bacteria</taxon>
        <taxon>Bacillati</taxon>
        <taxon>Bacillota</taxon>
        <taxon>Clostridia</taxon>
        <taxon>Lachnospirales</taxon>
        <taxon>Lachnospiraceae</taxon>
        <taxon>Enterocloster</taxon>
    </lineage>
</organism>
<reference evidence="1 2" key="1">
    <citation type="submission" date="2007-08" db="EMBL/GenBank/DDBJ databases">
        <authorList>
            <person name="Fulton L."/>
            <person name="Clifton S."/>
            <person name="Fulton B."/>
            <person name="Xu J."/>
            <person name="Minx P."/>
            <person name="Pepin K.H."/>
            <person name="Johnson M."/>
            <person name="Thiruvilangam P."/>
            <person name="Bhonagiri V."/>
            <person name="Nash W.E."/>
            <person name="Mardis E.R."/>
            <person name="Wilson R.K."/>
        </authorList>
    </citation>
    <scope>NUCLEOTIDE SEQUENCE [LARGE SCALE GENOMIC DNA]</scope>
    <source>
        <strain evidence="2">ATCC BAA-613 / DSM 15670 / CCUG 46953 / JCM 12243 / WAL 16351</strain>
    </source>
</reference>
<evidence type="ECO:0000313" key="2">
    <source>
        <dbReference type="Proteomes" id="UP000005396"/>
    </source>
</evidence>
<dbReference type="HOGENOM" id="CLU_2823440_0_0_9"/>
<accession>A8RTH9</accession>
<protein>
    <submittedName>
        <fullName evidence="1">Uncharacterized protein</fullName>
    </submittedName>
</protein>
<dbReference type="PaxDb" id="411902-CLOBOL_03678"/>
<dbReference type="EMBL" id="ABCC02000032">
    <property type="protein sequence ID" value="EDP16241.1"/>
    <property type="molecule type" value="Genomic_DNA"/>
</dbReference>
<sequence>MYFAMNSAMSFPGKISLTYRTFSDMMILLYKSHCTKPGKNPLSAGDMYRMEASERQAPSVHNKEGV</sequence>
<evidence type="ECO:0000313" key="1">
    <source>
        <dbReference type="EMBL" id="EDP16241.1"/>
    </source>
</evidence>
<dbReference type="AlphaFoldDB" id="A8RTH9"/>